<protein>
    <recommendedName>
        <fullName evidence="5">Glucose-methanol-choline oxidoreductase N-terminal domain-containing protein</fullName>
    </recommendedName>
</protein>
<name>A0A7R9L2P7_9ACAR</name>
<sequence>MRIQHNYYGSGQTPVNGTQYDYIVVGGGTAGCVVASRLAQNPAINVLLLEAGGPQSVITDMPGNTLFLVGGEFDWNYHVVTQTSAGLAYPNFFISRGKVLGGSSVTNWDIYNRGNRRDYDNWAQSYGLTDWTYDKVLPYFLMSENNTDASVAANTAYHNTGGPIHVSTETIPDPVVVSFIEAANSLGIPIVDINGEQQFGTTIAQMFWDNSTGIKSTTANAYIERYNRTNLRVLTRAHVRKILIDNSSVNTPRAYGVVYRRNGVDDVVAVANREVIVSSGPINSPQVLMLSGIGPRDHLQSLNIPVVADLPVGDNLHDM</sequence>
<dbReference type="PROSITE" id="PS51257">
    <property type="entry name" value="PROKAR_LIPOPROTEIN"/>
    <property type="match status" value="1"/>
</dbReference>
<evidence type="ECO:0000313" key="6">
    <source>
        <dbReference type="EMBL" id="CAD7634032.1"/>
    </source>
</evidence>
<comment type="cofactor">
    <cofactor evidence="1">
        <name>FAD</name>
        <dbReference type="ChEBI" id="CHEBI:57692"/>
    </cofactor>
</comment>
<dbReference type="EMBL" id="CAJPIZ010013836">
    <property type="protein sequence ID" value="CAG2114462.1"/>
    <property type="molecule type" value="Genomic_DNA"/>
</dbReference>
<dbReference type="Pfam" id="PF00732">
    <property type="entry name" value="GMC_oxred_N"/>
    <property type="match status" value="1"/>
</dbReference>
<evidence type="ECO:0000313" key="7">
    <source>
        <dbReference type="Proteomes" id="UP000759131"/>
    </source>
</evidence>
<keyword evidence="4" id="KW-0274">FAD</keyword>
<dbReference type="PROSITE" id="PS00624">
    <property type="entry name" value="GMC_OXRED_2"/>
    <property type="match status" value="1"/>
</dbReference>
<reference evidence="6" key="1">
    <citation type="submission" date="2020-11" db="EMBL/GenBank/DDBJ databases">
        <authorList>
            <person name="Tran Van P."/>
        </authorList>
    </citation>
    <scope>NUCLEOTIDE SEQUENCE</scope>
</reference>
<dbReference type="SUPFAM" id="SSF51905">
    <property type="entry name" value="FAD/NAD(P)-binding domain"/>
    <property type="match status" value="1"/>
</dbReference>
<comment type="similarity">
    <text evidence="2">Belongs to the GMC oxidoreductase family.</text>
</comment>
<dbReference type="OrthoDB" id="269227at2759"/>
<dbReference type="PANTHER" id="PTHR11552:SF147">
    <property type="entry name" value="CHOLINE DEHYDROGENASE, MITOCHONDRIAL"/>
    <property type="match status" value="1"/>
</dbReference>
<dbReference type="InterPro" id="IPR000172">
    <property type="entry name" value="GMC_OxRdtase_N"/>
</dbReference>
<dbReference type="Gene3D" id="3.30.560.10">
    <property type="entry name" value="Glucose Oxidase, domain 3"/>
    <property type="match status" value="1"/>
</dbReference>
<gene>
    <name evidence="6" type="ORF">OSB1V03_LOCUS14428</name>
</gene>
<evidence type="ECO:0000259" key="5">
    <source>
        <dbReference type="PROSITE" id="PS00624"/>
    </source>
</evidence>
<dbReference type="EMBL" id="OC868411">
    <property type="protein sequence ID" value="CAD7634032.1"/>
    <property type="molecule type" value="Genomic_DNA"/>
</dbReference>
<dbReference type="AlphaFoldDB" id="A0A7R9L2P7"/>
<dbReference type="GO" id="GO:0050660">
    <property type="term" value="F:flavin adenine dinucleotide binding"/>
    <property type="evidence" value="ECO:0007669"/>
    <property type="project" value="InterPro"/>
</dbReference>
<keyword evidence="3" id="KW-0285">Flavoprotein</keyword>
<evidence type="ECO:0000256" key="3">
    <source>
        <dbReference type="ARBA" id="ARBA00022630"/>
    </source>
</evidence>
<evidence type="ECO:0000256" key="2">
    <source>
        <dbReference type="ARBA" id="ARBA00010790"/>
    </source>
</evidence>
<dbReference type="Proteomes" id="UP000759131">
    <property type="component" value="Unassembled WGS sequence"/>
</dbReference>
<dbReference type="InterPro" id="IPR036188">
    <property type="entry name" value="FAD/NAD-bd_sf"/>
</dbReference>
<evidence type="ECO:0000256" key="4">
    <source>
        <dbReference type="ARBA" id="ARBA00022827"/>
    </source>
</evidence>
<organism evidence="6">
    <name type="scientific">Medioppia subpectinata</name>
    <dbReference type="NCBI Taxonomy" id="1979941"/>
    <lineage>
        <taxon>Eukaryota</taxon>
        <taxon>Metazoa</taxon>
        <taxon>Ecdysozoa</taxon>
        <taxon>Arthropoda</taxon>
        <taxon>Chelicerata</taxon>
        <taxon>Arachnida</taxon>
        <taxon>Acari</taxon>
        <taxon>Acariformes</taxon>
        <taxon>Sarcoptiformes</taxon>
        <taxon>Oribatida</taxon>
        <taxon>Brachypylina</taxon>
        <taxon>Oppioidea</taxon>
        <taxon>Oppiidae</taxon>
        <taxon>Medioppia</taxon>
    </lineage>
</organism>
<keyword evidence="7" id="KW-1185">Reference proteome</keyword>
<accession>A0A7R9L2P7</accession>
<dbReference type="Gene3D" id="3.50.50.60">
    <property type="entry name" value="FAD/NAD(P)-binding domain"/>
    <property type="match status" value="1"/>
</dbReference>
<dbReference type="InterPro" id="IPR012132">
    <property type="entry name" value="GMC_OxRdtase"/>
</dbReference>
<feature type="domain" description="Glucose-methanol-choline oxidoreductase N-terminal" evidence="5">
    <location>
        <begin position="280"/>
        <end position="294"/>
    </location>
</feature>
<dbReference type="PANTHER" id="PTHR11552">
    <property type="entry name" value="GLUCOSE-METHANOL-CHOLINE GMC OXIDOREDUCTASE"/>
    <property type="match status" value="1"/>
</dbReference>
<feature type="non-terminal residue" evidence="6">
    <location>
        <position position="319"/>
    </location>
</feature>
<proteinExistence type="inferred from homology"/>
<dbReference type="GO" id="GO:0016614">
    <property type="term" value="F:oxidoreductase activity, acting on CH-OH group of donors"/>
    <property type="evidence" value="ECO:0007669"/>
    <property type="project" value="InterPro"/>
</dbReference>
<evidence type="ECO:0000256" key="1">
    <source>
        <dbReference type="ARBA" id="ARBA00001974"/>
    </source>
</evidence>